<reference evidence="3 4" key="1">
    <citation type="journal article" name="Front. Microbiol.">
        <title>Sugar Metabolism of the First Thermophilic Planctomycete Thermogutta terrifontis: Comparative Genomic and Transcriptomic Approaches.</title>
        <authorList>
            <person name="Elcheninov A.G."/>
            <person name="Menzel P."/>
            <person name="Gudbergsdottir S.R."/>
            <person name="Slesarev A.I."/>
            <person name="Kadnikov V.V."/>
            <person name="Krogh A."/>
            <person name="Bonch-Osmolovskaya E.A."/>
            <person name="Peng X."/>
            <person name="Kublanov I.V."/>
        </authorList>
    </citation>
    <scope>NUCLEOTIDE SEQUENCE [LARGE SCALE GENOMIC DNA]</scope>
    <source>
        <strain evidence="3 4">R1</strain>
    </source>
</reference>
<keyword evidence="4" id="KW-1185">Reference proteome</keyword>
<accession>A0A286RB41</accession>
<dbReference type="AlphaFoldDB" id="A0A286RB41"/>
<dbReference type="SUPFAM" id="SSF54523">
    <property type="entry name" value="Pili subunits"/>
    <property type="match status" value="1"/>
</dbReference>
<dbReference type="EMBL" id="CP018477">
    <property type="protein sequence ID" value="ASV73149.1"/>
    <property type="molecule type" value="Genomic_DNA"/>
</dbReference>
<dbReference type="NCBIfam" id="TIGR02532">
    <property type="entry name" value="IV_pilin_GFxxxE"/>
    <property type="match status" value="1"/>
</dbReference>
<dbReference type="InterPro" id="IPR011453">
    <property type="entry name" value="DUF1559"/>
</dbReference>
<gene>
    <name evidence="3" type="ORF">THTE_0547</name>
</gene>
<sequence>MQKKKSSRRPRWPVPAFTLVELLVVIAIIGILIALLLPAVQAAREAARRSQCTNNLKQIGLALHNYHDSHKKFPSLGQGTQAGNEATCTYGGLSAFVMLLPYLEQTSIYQQFSSPQANPPYPAWGPVPWYGWNFRPHNVQIPSILCPSDGGAGKLQDDGRPYWWQGDNNYVFCWGDDISVDWRGRANPRGIFGADSFLSFSDILDGTSNTLAASEVVVSKRSDDPVTHGNYVENVGDGNLRANPSQCLAFKGPNNTIVNAPQIGELRGVHWAWGTSCVTGFNTVLPPNSIGCKGFWSEWGSDHVMPPDSYHPGGVNALLADGSVRFISDTINTGDLTRPEPTGGPSPYGVWGALGSRAGSESVSGF</sequence>
<dbReference type="RefSeq" id="WP_095413845.1">
    <property type="nucleotide sequence ID" value="NZ_CP018477.1"/>
</dbReference>
<dbReference type="InterPro" id="IPR012902">
    <property type="entry name" value="N_methyl_site"/>
</dbReference>
<dbReference type="InterPro" id="IPR045584">
    <property type="entry name" value="Pilin-like"/>
</dbReference>
<name>A0A286RB41_9BACT</name>
<evidence type="ECO:0000313" key="4">
    <source>
        <dbReference type="Proteomes" id="UP000215086"/>
    </source>
</evidence>
<evidence type="ECO:0000256" key="1">
    <source>
        <dbReference type="SAM" id="MobiDB-lite"/>
    </source>
</evidence>
<dbReference type="PANTHER" id="PTHR30093:SF2">
    <property type="entry name" value="TYPE II SECRETION SYSTEM PROTEIN H"/>
    <property type="match status" value="1"/>
</dbReference>
<dbReference type="Pfam" id="PF07596">
    <property type="entry name" value="SBP_bac_10"/>
    <property type="match status" value="1"/>
</dbReference>
<dbReference type="OrthoDB" id="241541at2"/>
<feature type="region of interest" description="Disordered" evidence="1">
    <location>
        <begin position="332"/>
        <end position="351"/>
    </location>
</feature>
<evidence type="ECO:0000259" key="2">
    <source>
        <dbReference type="Pfam" id="PF07596"/>
    </source>
</evidence>
<dbReference type="KEGG" id="ttf:THTE_0547"/>
<dbReference type="Proteomes" id="UP000215086">
    <property type="component" value="Chromosome"/>
</dbReference>
<organism evidence="3 4">
    <name type="scientific">Thermogutta terrifontis</name>
    <dbReference type="NCBI Taxonomy" id="1331910"/>
    <lineage>
        <taxon>Bacteria</taxon>
        <taxon>Pseudomonadati</taxon>
        <taxon>Planctomycetota</taxon>
        <taxon>Planctomycetia</taxon>
        <taxon>Pirellulales</taxon>
        <taxon>Thermoguttaceae</taxon>
        <taxon>Thermogutta</taxon>
    </lineage>
</organism>
<dbReference type="PANTHER" id="PTHR30093">
    <property type="entry name" value="GENERAL SECRETION PATHWAY PROTEIN G"/>
    <property type="match status" value="1"/>
</dbReference>
<dbReference type="NCBIfam" id="TIGR04294">
    <property type="entry name" value="pre_pil_HX9DG"/>
    <property type="match status" value="1"/>
</dbReference>
<feature type="domain" description="DUF1559" evidence="2">
    <location>
        <begin position="41"/>
        <end position="332"/>
    </location>
</feature>
<evidence type="ECO:0000313" key="3">
    <source>
        <dbReference type="EMBL" id="ASV73149.1"/>
    </source>
</evidence>
<dbReference type="Gene3D" id="3.30.700.10">
    <property type="entry name" value="Glycoprotein, Type 4 Pilin"/>
    <property type="match status" value="1"/>
</dbReference>
<protein>
    <recommendedName>
        <fullName evidence="2">DUF1559 domain-containing protein</fullName>
    </recommendedName>
</protein>
<dbReference type="InterPro" id="IPR027558">
    <property type="entry name" value="Pre_pil_HX9DG_C"/>
</dbReference>
<proteinExistence type="predicted"/>